<dbReference type="GO" id="GO:0065003">
    <property type="term" value="P:protein-containing complex assembly"/>
    <property type="evidence" value="ECO:0007669"/>
    <property type="project" value="InterPro"/>
</dbReference>
<dbReference type="Gene3D" id="3.40.50.1980">
    <property type="entry name" value="Nitrogenase molybdenum iron protein domain"/>
    <property type="match status" value="3"/>
</dbReference>
<dbReference type="InterPro" id="IPR050152">
    <property type="entry name" value="ChlB/BchB/BchZ"/>
</dbReference>
<evidence type="ECO:0000256" key="3">
    <source>
        <dbReference type="ARBA" id="ARBA00011002"/>
    </source>
</evidence>
<evidence type="ECO:0000256" key="2">
    <source>
        <dbReference type="ARBA" id="ARBA00005155"/>
    </source>
</evidence>
<comment type="pathway">
    <text evidence="2">Cofactor biosynthesis; Fe-Mo cofactor biosynthesis.</text>
</comment>
<evidence type="ECO:0000313" key="8">
    <source>
        <dbReference type="EMBL" id="PKG22304.1"/>
    </source>
</evidence>
<protein>
    <recommendedName>
        <fullName evidence="4">Nitrogenase iron-molybdenum cofactor biosynthesis protein NifN</fullName>
    </recommendedName>
</protein>
<dbReference type="InterPro" id="IPR005975">
    <property type="entry name" value="Nase_Mo-Fe_CF"/>
</dbReference>
<dbReference type="Proteomes" id="UP000233375">
    <property type="component" value="Unassembled WGS sequence"/>
</dbReference>
<evidence type="ECO:0000256" key="1">
    <source>
        <dbReference type="ARBA" id="ARBA00003171"/>
    </source>
</evidence>
<dbReference type="PANTHER" id="PTHR33712:SF7">
    <property type="entry name" value="LIGHT-INDEPENDENT PROTOCHLOROPHYLLIDE REDUCTASE SUBUNIT B"/>
    <property type="match status" value="1"/>
</dbReference>
<gene>
    <name evidence="8" type="ORF">CWS01_17895</name>
</gene>
<accession>A0A2N0YYH0</accession>
<sequence>MVTYKTDKELTINPLKVSQTLGGVLALQGFYQAIPIVHGSQGCAAFIKALMTQHYQEPIAIQTTALQEMNIIFGAEQNMIKAMDKVLEKHKPSIVAVISTGLTETAGDDLIGNLNNYIKEVDKECSCFIFPVSLPDFEGSLESGYSRTVEAMIRQLLKKEKDCISNQKIKNQINFFPGSHLTPADVMEIKRILQSFGFTVITAPDLSTSLAGNYALGYSSLTQGGITYSQSKQLVFSEYTIAVGSSMEGAAKMMEEGAGIPFRVFPSLSGLKANDEFFSFLQAISKQSVSPFYHWERNVLMDCLLDAHFNFLGKKVVLALEPDHLYSFITLCKGLGLKFDGLVTSFSTNILSKIDEEITIGDLDDLEKMATSADLWISNSHGEQGAIRMNIPFMPAGFPIFHQLGNSLATSVGYRGTTETIIKLGNLLK</sequence>
<reference evidence="8 9" key="1">
    <citation type="journal article" date="2003" name="Int. J. Syst. Evol. Microbiol.">
        <title>Bacillus nealsonii sp. nov., isolated from a spacecraft-assembly facility, whose spores are gamma-radiation resistant.</title>
        <authorList>
            <person name="Venkateswaran K."/>
            <person name="Kempf M."/>
            <person name="Chen F."/>
            <person name="Satomi M."/>
            <person name="Nicholson W."/>
            <person name="Kern R."/>
        </authorList>
    </citation>
    <scope>NUCLEOTIDE SEQUENCE [LARGE SCALE GENOMIC DNA]</scope>
    <source>
        <strain evidence="8 9">FO-92</strain>
    </source>
</reference>
<evidence type="ECO:0000256" key="4">
    <source>
        <dbReference type="ARBA" id="ARBA00013282"/>
    </source>
</evidence>
<feature type="domain" description="Nitrogenase/oxidoreductase component 1" evidence="7">
    <location>
        <begin position="18"/>
        <end position="428"/>
    </location>
</feature>
<dbReference type="EMBL" id="PISE01000044">
    <property type="protein sequence ID" value="PKG22304.1"/>
    <property type="molecule type" value="Genomic_DNA"/>
</dbReference>
<keyword evidence="9" id="KW-1185">Reference proteome</keyword>
<evidence type="ECO:0000256" key="6">
    <source>
        <dbReference type="RuleBase" id="RU004021"/>
    </source>
</evidence>
<comment type="similarity">
    <text evidence="3 6">Belongs to the NifD/NifK/NifE/NifN family.</text>
</comment>
<dbReference type="GO" id="GO:0016163">
    <property type="term" value="F:nitrogenase activity"/>
    <property type="evidence" value="ECO:0007669"/>
    <property type="project" value="InterPro"/>
</dbReference>
<comment type="caution">
    <text evidence="8">The sequence shown here is derived from an EMBL/GenBank/DDBJ whole genome shotgun (WGS) entry which is preliminary data.</text>
</comment>
<evidence type="ECO:0000256" key="5">
    <source>
        <dbReference type="ARBA" id="ARBA00023231"/>
    </source>
</evidence>
<dbReference type="Pfam" id="PF00148">
    <property type="entry name" value="Oxidored_nitro"/>
    <property type="match status" value="1"/>
</dbReference>
<comment type="function">
    <text evidence="1">This protein may play a role in the biosynthesis of the prosthetic group of nitrogenase (FeMo cofactor).</text>
</comment>
<dbReference type="OrthoDB" id="9800746at2"/>
<proteinExistence type="inferred from homology"/>
<name>A0A2N0YYH0_9BACI</name>
<dbReference type="InterPro" id="IPR000510">
    <property type="entry name" value="Nase/OxRdtase_comp1"/>
</dbReference>
<dbReference type="RefSeq" id="WP_101178549.1">
    <property type="nucleotide sequence ID" value="NZ_PISE01000044.1"/>
</dbReference>
<organism evidence="8 9">
    <name type="scientific">Niallia nealsonii</name>
    <dbReference type="NCBI Taxonomy" id="115979"/>
    <lineage>
        <taxon>Bacteria</taxon>
        <taxon>Bacillati</taxon>
        <taxon>Bacillota</taxon>
        <taxon>Bacilli</taxon>
        <taxon>Bacillales</taxon>
        <taxon>Bacillaceae</taxon>
        <taxon>Niallia</taxon>
    </lineage>
</organism>
<dbReference type="InterPro" id="IPR000318">
    <property type="entry name" value="Nase_comp1_CS"/>
</dbReference>
<keyword evidence="5 6" id="KW-0535">Nitrogen fixation</keyword>
<evidence type="ECO:0000313" key="9">
    <source>
        <dbReference type="Proteomes" id="UP000233375"/>
    </source>
</evidence>
<dbReference type="NCBIfam" id="TIGR01285">
    <property type="entry name" value="nifN"/>
    <property type="match status" value="1"/>
</dbReference>
<dbReference type="PROSITE" id="PS00699">
    <property type="entry name" value="NITROGENASE_1_1"/>
    <property type="match status" value="1"/>
</dbReference>
<dbReference type="SUPFAM" id="SSF53807">
    <property type="entry name" value="Helical backbone' metal receptor"/>
    <property type="match status" value="1"/>
</dbReference>
<dbReference type="PANTHER" id="PTHR33712">
    <property type="entry name" value="LIGHT-INDEPENDENT PROTOCHLOROPHYLLIDE REDUCTASE SUBUNIT B"/>
    <property type="match status" value="1"/>
</dbReference>
<dbReference type="AlphaFoldDB" id="A0A2N0YYH0"/>
<evidence type="ECO:0000259" key="7">
    <source>
        <dbReference type="Pfam" id="PF00148"/>
    </source>
</evidence>
<dbReference type="UniPathway" id="UPA00782"/>